<feature type="transmembrane region" description="Helical" evidence="10">
    <location>
        <begin position="319"/>
        <end position="342"/>
    </location>
</feature>
<evidence type="ECO:0000256" key="6">
    <source>
        <dbReference type="ARBA" id="ARBA00022807"/>
    </source>
</evidence>
<evidence type="ECO:0000313" key="13">
    <source>
        <dbReference type="EMBL" id="RHA19977.1"/>
    </source>
</evidence>
<dbReference type="CDD" id="cd03228">
    <property type="entry name" value="ABCC_MRP_Like"/>
    <property type="match status" value="1"/>
</dbReference>
<evidence type="ECO:0000256" key="1">
    <source>
        <dbReference type="ARBA" id="ARBA00004651"/>
    </source>
</evidence>
<evidence type="ECO:0000259" key="12">
    <source>
        <dbReference type="PROSITE" id="PS50929"/>
    </source>
</evidence>
<dbReference type="PROSITE" id="PS00211">
    <property type="entry name" value="ABC_TRANSPORTER_1"/>
    <property type="match status" value="1"/>
</dbReference>
<dbReference type="InterPro" id="IPR011527">
    <property type="entry name" value="ABC1_TM_dom"/>
</dbReference>
<dbReference type="Gene3D" id="3.40.50.300">
    <property type="entry name" value="P-loop containing nucleotide triphosphate hydrolases"/>
    <property type="match status" value="1"/>
</dbReference>
<dbReference type="FunFam" id="3.40.50.300:FF:000299">
    <property type="entry name" value="ABC transporter ATP-binding protein/permease"/>
    <property type="match status" value="1"/>
</dbReference>
<dbReference type="GO" id="GO:0008234">
    <property type="term" value="F:cysteine-type peptidase activity"/>
    <property type="evidence" value="ECO:0007669"/>
    <property type="project" value="UniProtKB-KW"/>
</dbReference>
<dbReference type="InterPro" id="IPR003593">
    <property type="entry name" value="AAA+_ATPase"/>
</dbReference>
<dbReference type="PROSITE" id="PS50929">
    <property type="entry name" value="ABC_TM1F"/>
    <property type="match status" value="1"/>
</dbReference>
<evidence type="ECO:0000256" key="10">
    <source>
        <dbReference type="SAM" id="Phobius"/>
    </source>
</evidence>
<dbReference type="PANTHER" id="PTHR43394:SF1">
    <property type="entry name" value="ATP-BINDING CASSETTE SUB-FAMILY B MEMBER 10, MITOCHONDRIAL"/>
    <property type="match status" value="1"/>
</dbReference>
<keyword evidence="3" id="KW-1003">Cell membrane</keyword>
<protein>
    <submittedName>
        <fullName evidence="13">ABC transporter ATP-binding protein</fullName>
    </submittedName>
</protein>
<dbReference type="InterPro" id="IPR003439">
    <property type="entry name" value="ABC_transporter-like_ATP-bd"/>
</dbReference>
<feature type="transmembrane region" description="Helical" evidence="10">
    <location>
        <begin position="56"/>
        <end position="77"/>
    </location>
</feature>
<organism evidence="13 14">
    <name type="scientific">Eubacterium ventriosum</name>
    <dbReference type="NCBI Taxonomy" id="39496"/>
    <lineage>
        <taxon>Bacteria</taxon>
        <taxon>Bacillati</taxon>
        <taxon>Bacillota</taxon>
        <taxon>Clostridia</taxon>
        <taxon>Eubacteriales</taxon>
        <taxon>Eubacteriaceae</taxon>
        <taxon>Eubacterium</taxon>
    </lineage>
</organism>
<reference evidence="13 14" key="1">
    <citation type="submission" date="2018-08" db="EMBL/GenBank/DDBJ databases">
        <title>A genome reference for cultivated species of the human gut microbiota.</title>
        <authorList>
            <person name="Zou Y."/>
            <person name="Xue W."/>
            <person name="Luo G."/>
        </authorList>
    </citation>
    <scope>NUCLEOTIDE SEQUENCE [LARGE SCALE GENOMIC DNA]</scope>
    <source>
        <strain evidence="13 14">AM44-11BH</strain>
    </source>
</reference>
<evidence type="ECO:0000256" key="7">
    <source>
        <dbReference type="ARBA" id="ARBA00022840"/>
    </source>
</evidence>
<keyword evidence="5" id="KW-0547">Nucleotide-binding</keyword>
<dbReference type="InterPro" id="IPR027417">
    <property type="entry name" value="P-loop_NTPase"/>
</dbReference>
<keyword evidence="2" id="KW-0813">Transport</keyword>
<dbReference type="GO" id="GO:0005524">
    <property type="term" value="F:ATP binding"/>
    <property type="evidence" value="ECO:0007669"/>
    <property type="project" value="UniProtKB-KW"/>
</dbReference>
<keyword evidence="8 10" id="KW-1133">Transmembrane helix</keyword>
<comment type="caution">
    <text evidence="13">The sequence shown here is derived from an EMBL/GenBank/DDBJ whole genome shotgun (WGS) entry which is preliminary data.</text>
</comment>
<comment type="subcellular location">
    <subcellularLocation>
        <location evidence="1">Cell membrane</location>
        <topology evidence="1">Multi-pass membrane protein</topology>
    </subcellularLocation>
</comment>
<evidence type="ECO:0000256" key="4">
    <source>
        <dbReference type="ARBA" id="ARBA00022692"/>
    </source>
</evidence>
<dbReference type="SMART" id="SM00382">
    <property type="entry name" value="AAA"/>
    <property type="match status" value="1"/>
</dbReference>
<dbReference type="GO" id="GO:0005886">
    <property type="term" value="C:plasma membrane"/>
    <property type="evidence" value="ECO:0007669"/>
    <property type="project" value="UniProtKB-SubCell"/>
</dbReference>
<feature type="transmembrane region" description="Helical" evidence="10">
    <location>
        <begin position="292"/>
        <end position="310"/>
    </location>
</feature>
<dbReference type="InterPro" id="IPR036640">
    <property type="entry name" value="ABC1_TM_sf"/>
</dbReference>
<dbReference type="GO" id="GO:0015421">
    <property type="term" value="F:ABC-type oligopeptide transporter activity"/>
    <property type="evidence" value="ECO:0007669"/>
    <property type="project" value="TreeGrafter"/>
</dbReference>
<dbReference type="PROSITE" id="PS50893">
    <property type="entry name" value="ABC_TRANSPORTER_2"/>
    <property type="match status" value="1"/>
</dbReference>
<feature type="domain" description="ABC transmembrane type-1" evidence="12">
    <location>
        <begin position="176"/>
        <end position="337"/>
    </location>
</feature>
<accession>A0A413RBI6</accession>
<dbReference type="PANTHER" id="PTHR43394">
    <property type="entry name" value="ATP-DEPENDENT PERMEASE MDL1, MITOCHONDRIAL"/>
    <property type="match status" value="1"/>
</dbReference>
<name>A0A413RBI6_9FIRM</name>
<gene>
    <name evidence="13" type="ORF">DW944_02195</name>
</gene>
<dbReference type="SUPFAM" id="SSF52540">
    <property type="entry name" value="P-loop containing nucleoside triphosphate hydrolases"/>
    <property type="match status" value="1"/>
</dbReference>
<evidence type="ECO:0000256" key="5">
    <source>
        <dbReference type="ARBA" id="ARBA00022741"/>
    </source>
</evidence>
<feature type="transmembrane region" description="Helical" evidence="10">
    <location>
        <begin position="93"/>
        <end position="111"/>
    </location>
</feature>
<dbReference type="GO" id="GO:0016887">
    <property type="term" value="F:ATP hydrolysis activity"/>
    <property type="evidence" value="ECO:0007669"/>
    <property type="project" value="InterPro"/>
</dbReference>
<feature type="transmembrane region" description="Helical" evidence="10">
    <location>
        <begin position="182"/>
        <end position="211"/>
    </location>
</feature>
<dbReference type="Gene3D" id="1.20.1560.10">
    <property type="entry name" value="ABC transporter type 1, transmembrane domain"/>
    <property type="match status" value="1"/>
</dbReference>
<evidence type="ECO:0000256" key="3">
    <source>
        <dbReference type="ARBA" id="ARBA00022475"/>
    </source>
</evidence>
<sequence>MKVKEGMYMKKILEAIKNFFSASHERERKGIQATKHGMFNNFVYAVKLTWQLNNQFIIAMIVVGVLSALYMLIGIYIPKIVLALVENKVTTDTMIKVLVAVGIIILVVKLINTKAQYVGEYAWDKVYKGLVSKYLRKSFTTDFKNMENPDFLDLIERSKHAMYNYQGISGYCRRGSNILSNIVLVVIAGAAIAVINPLIILVLVVISYFIYKILDSTMEWTKVNFRDAMSSNFRKNYYFSSTARDFKYAKDIRLFKMQDFIEQTWKDINTVYYAACKKNHRKWVMCEAKMSFLRLFQNLLLYVVLIYMVLNKGMSISDFVLYIGLVASFSTAMTDMFCNMVWMNMNRMELDDFRTFLDWNEDKPDIEKGQGVSKNIGLKQFEFKFENVSFKYPGHEKYVLKNINLTIEAGSKLAVVGINGAGKTTLTKLLMRLYEPTEGRILLNGVDVKKYDRDTYFKIFSPVFQNIEIFAFPVWQNISMKPENETDKNRTMEALERSGLDEKINKYENKIDTMLLRIFDPNGVDLSGGERQRLAMARALYQNREVLVLDEPTAALDALAEDRMYQEFNQMVKGKTAIFISHRLSSTRFCDKIVMFEDGRIIEEGTHEQLIKANGKYRNMFQVQAQYYKDKEGEVC</sequence>
<keyword evidence="6" id="KW-0378">Hydrolase</keyword>
<dbReference type="InterPro" id="IPR039421">
    <property type="entry name" value="Type_1_exporter"/>
</dbReference>
<dbReference type="Proteomes" id="UP000284779">
    <property type="component" value="Unassembled WGS sequence"/>
</dbReference>
<dbReference type="AlphaFoldDB" id="A0A413RBI6"/>
<proteinExistence type="predicted"/>
<dbReference type="EMBL" id="QSFD01000002">
    <property type="protein sequence ID" value="RHA19977.1"/>
    <property type="molecule type" value="Genomic_DNA"/>
</dbReference>
<dbReference type="InterPro" id="IPR017871">
    <property type="entry name" value="ABC_transporter-like_CS"/>
</dbReference>
<evidence type="ECO:0000256" key="9">
    <source>
        <dbReference type="ARBA" id="ARBA00023136"/>
    </source>
</evidence>
<evidence type="ECO:0000259" key="11">
    <source>
        <dbReference type="PROSITE" id="PS50893"/>
    </source>
</evidence>
<feature type="domain" description="ABC transporter" evidence="11">
    <location>
        <begin position="383"/>
        <end position="623"/>
    </location>
</feature>
<evidence type="ECO:0000256" key="8">
    <source>
        <dbReference type="ARBA" id="ARBA00022989"/>
    </source>
</evidence>
<dbReference type="Pfam" id="PF00005">
    <property type="entry name" value="ABC_tran"/>
    <property type="match status" value="1"/>
</dbReference>
<keyword evidence="6" id="KW-0788">Thiol protease</keyword>
<evidence type="ECO:0000313" key="14">
    <source>
        <dbReference type="Proteomes" id="UP000284779"/>
    </source>
</evidence>
<keyword evidence="14" id="KW-1185">Reference proteome</keyword>
<keyword evidence="9 10" id="KW-0472">Membrane</keyword>
<dbReference type="SUPFAM" id="SSF90123">
    <property type="entry name" value="ABC transporter transmembrane region"/>
    <property type="match status" value="1"/>
</dbReference>
<evidence type="ECO:0000256" key="2">
    <source>
        <dbReference type="ARBA" id="ARBA00022448"/>
    </source>
</evidence>
<keyword evidence="4 10" id="KW-0812">Transmembrane</keyword>
<keyword evidence="6" id="KW-0645">Protease</keyword>
<keyword evidence="7 13" id="KW-0067">ATP-binding</keyword>